<proteinExistence type="inferred from homology"/>
<protein>
    <submittedName>
        <fullName evidence="6">SDR family oxidoreductase</fullName>
    </submittedName>
</protein>
<dbReference type="FunFam" id="3.40.50.720:FF:000084">
    <property type="entry name" value="Short-chain dehydrogenase reductase"/>
    <property type="match status" value="1"/>
</dbReference>
<dbReference type="SUPFAM" id="SSF51735">
    <property type="entry name" value="NAD(P)-binding Rossmann-fold domains"/>
    <property type="match status" value="1"/>
</dbReference>
<dbReference type="InterPro" id="IPR020904">
    <property type="entry name" value="Sc_DH/Rdtase_CS"/>
</dbReference>
<dbReference type="Proteomes" id="UP000276254">
    <property type="component" value="Plasmid unnamed1"/>
</dbReference>
<dbReference type="InterPro" id="IPR036291">
    <property type="entry name" value="NAD(P)-bd_dom_sf"/>
</dbReference>
<dbReference type="Pfam" id="PF00106">
    <property type="entry name" value="adh_short"/>
    <property type="match status" value="1"/>
</dbReference>
<accession>A0A494TIZ8</accession>
<keyword evidence="7" id="KW-1185">Reference proteome</keyword>
<keyword evidence="6" id="KW-0614">Plasmid</keyword>
<dbReference type="Gene3D" id="3.40.50.720">
    <property type="entry name" value="NAD(P)-binding Rossmann-like Domain"/>
    <property type="match status" value="1"/>
</dbReference>
<dbReference type="AlphaFoldDB" id="A0A494TIZ8"/>
<sequence>MREIDGRIAFVTGGASGIGLAIAASLIEAGARVMIADLDPVVLDKVVANLGPQAASVRLDVRDRDGWATARATVEERFGPVDILINNAGIGPDGHTLADMDPIAFDRVIAIKLTGTFNGIATFGAGMRDRGDGHIVNTASMAGLMASAKLGAYTASKFGVVGLSEVLHAEMAPHGVGVSVLCPGLVRTNLGETTTAAGSDRIHAKRKTTDEGIDPAIVGAMVVDAIRENRLHIVTHGDYRGHVAARMDRVLAAFDGVPMRTTSTPPGTAANTEIAKDRSPE</sequence>
<dbReference type="PRINTS" id="PR00080">
    <property type="entry name" value="SDRFAMILY"/>
</dbReference>
<feature type="compositionally biased region" description="Polar residues" evidence="4">
    <location>
        <begin position="260"/>
        <end position="271"/>
    </location>
</feature>
<reference evidence="6 7" key="1">
    <citation type="submission" date="2018-09" db="EMBL/GenBank/DDBJ databases">
        <title>Sphingomonas peninsula sp. nov., isolated from fildes peninsula, Antarctic soil.</title>
        <authorList>
            <person name="Yingchao G."/>
        </authorList>
    </citation>
    <scope>NUCLEOTIDE SEQUENCE [LARGE SCALE GENOMIC DNA]</scope>
    <source>
        <strain evidence="6 7">YZ-8</strain>
        <plasmid evidence="6 7">unnamed1</plasmid>
    </source>
</reference>
<evidence type="ECO:0000256" key="1">
    <source>
        <dbReference type="ARBA" id="ARBA00006484"/>
    </source>
</evidence>
<evidence type="ECO:0000256" key="4">
    <source>
        <dbReference type="SAM" id="MobiDB-lite"/>
    </source>
</evidence>
<dbReference type="GO" id="GO:0016491">
    <property type="term" value="F:oxidoreductase activity"/>
    <property type="evidence" value="ECO:0007669"/>
    <property type="project" value="UniProtKB-KW"/>
</dbReference>
<geneLocation type="plasmid" evidence="6">
    <name>unnamed1</name>
</geneLocation>
<dbReference type="GO" id="GO:0016020">
    <property type="term" value="C:membrane"/>
    <property type="evidence" value="ECO:0007669"/>
    <property type="project" value="TreeGrafter"/>
</dbReference>
<dbReference type="SMART" id="SM00822">
    <property type="entry name" value="PKS_KR"/>
    <property type="match status" value="1"/>
</dbReference>
<dbReference type="InterPro" id="IPR002347">
    <property type="entry name" value="SDR_fam"/>
</dbReference>
<evidence type="ECO:0000256" key="2">
    <source>
        <dbReference type="ARBA" id="ARBA00023002"/>
    </source>
</evidence>
<comment type="similarity">
    <text evidence="1 3">Belongs to the short-chain dehydrogenases/reductases (SDR) family.</text>
</comment>
<organism evidence="6 7">
    <name type="scientific">Sphingomonas paeninsulae</name>
    <dbReference type="NCBI Taxonomy" id="2319844"/>
    <lineage>
        <taxon>Bacteria</taxon>
        <taxon>Pseudomonadati</taxon>
        <taxon>Pseudomonadota</taxon>
        <taxon>Alphaproteobacteria</taxon>
        <taxon>Sphingomonadales</taxon>
        <taxon>Sphingomonadaceae</taxon>
        <taxon>Sphingomonas</taxon>
    </lineage>
</organism>
<evidence type="ECO:0000313" key="7">
    <source>
        <dbReference type="Proteomes" id="UP000276254"/>
    </source>
</evidence>
<dbReference type="PANTHER" id="PTHR44196:SF1">
    <property type="entry name" value="DEHYDROGENASE_REDUCTASE SDR FAMILY MEMBER 7B"/>
    <property type="match status" value="1"/>
</dbReference>
<dbReference type="OrthoDB" id="7191281at2"/>
<name>A0A494TIZ8_SPHPE</name>
<dbReference type="RefSeq" id="WP_121151984.1">
    <property type="nucleotide sequence ID" value="NZ_CP032828.1"/>
</dbReference>
<dbReference type="PROSITE" id="PS00061">
    <property type="entry name" value="ADH_SHORT"/>
    <property type="match status" value="1"/>
</dbReference>
<dbReference type="InterPro" id="IPR057326">
    <property type="entry name" value="KR_dom"/>
</dbReference>
<dbReference type="CDD" id="cd05233">
    <property type="entry name" value="SDR_c"/>
    <property type="match status" value="1"/>
</dbReference>
<gene>
    <name evidence="6" type="ORF">D3Y57_05310</name>
</gene>
<dbReference type="PRINTS" id="PR00081">
    <property type="entry name" value="GDHRDH"/>
</dbReference>
<evidence type="ECO:0000256" key="3">
    <source>
        <dbReference type="RuleBase" id="RU000363"/>
    </source>
</evidence>
<dbReference type="EMBL" id="CP032828">
    <property type="protein sequence ID" value="AYJ85408.1"/>
    <property type="molecule type" value="Genomic_DNA"/>
</dbReference>
<keyword evidence="2" id="KW-0560">Oxidoreductase</keyword>
<feature type="region of interest" description="Disordered" evidence="4">
    <location>
        <begin position="258"/>
        <end position="281"/>
    </location>
</feature>
<dbReference type="KEGG" id="spha:D3Y57_05310"/>
<dbReference type="PANTHER" id="PTHR44196">
    <property type="entry name" value="DEHYDROGENASE/REDUCTASE SDR FAMILY MEMBER 7B"/>
    <property type="match status" value="1"/>
</dbReference>
<evidence type="ECO:0000313" key="6">
    <source>
        <dbReference type="EMBL" id="AYJ85408.1"/>
    </source>
</evidence>
<feature type="domain" description="Ketoreductase" evidence="5">
    <location>
        <begin position="7"/>
        <end position="189"/>
    </location>
</feature>
<evidence type="ECO:0000259" key="5">
    <source>
        <dbReference type="SMART" id="SM00822"/>
    </source>
</evidence>